<dbReference type="RefSeq" id="XP_003141015.1">
    <property type="nucleotide sequence ID" value="XM_003140967.1"/>
</dbReference>
<dbReference type="EMBL" id="JH712077">
    <property type="protein sequence ID" value="EFO23054.1"/>
    <property type="molecule type" value="Genomic_DNA"/>
</dbReference>
<evidence type="ECO:0000313" key="1">
    <source>
        <dbReference type="EMBL" id="EFO23054.1"/>
    </source>
</evidence>
<protein>
    <submittedName>
        <fullName evidence="1">Uncharacterized protein</fullName>
    </submittedName>
</protein>
<dbReference type="KEGG" id="loa:LOAG_05430"/>
<dbReference type="AlphaFoldDB" id="A0A1S0U0T3"/>
<organism evidence="1">
    <name type="scientific">Loa loa</name>
    <name type="common">Eye worm</name>
    <name type="synonym">Filaria loa</name>
    <dbReference type="NCBI Taxonomy" id="7209"/>
    <lineage>
        <taxon>Eukaryota</taxon>
        <taxon>Metazoa</taxon>
        <taxon>Ecdysozoa</taxon>
        <taxon>Nematoda</taxon>
        <taxon>Chromadorea</taxon>
        <taxon>Rhabditida</taxon>
        <taxon>Spirurina</taxon>
        <taxon>Spiruromorpha</taxon>
        <taxon>Filarioidea</taxon>
        <taxon>Onchocercidae</taxon>
        <taxon>Loa</taxon>
    </lineage>
</organism>
<reference evidence="1" key="1">
    <citation type="submission" date="2012-04" db="EMBL/GenBank/DDBJ databases">
        <title>The Genome Sequence of Loa loa.</title>
        <authorList>
            <consortium name="The Broad Institute Genome Sequencing Platform"/>
            <consortium name="Broad Institute Genome Sequencing Center for Infectious Disease"/>
            <person name="Nutman T.B."/>
            <person name="Fink D.L."/>
            <person name="Russ C."/>
            <person name="Young S."/>
            <person name="Zeng Q."/>
            <person name="Gargeya S."/>
            <person name="Alvarado L."/>
            <person name="Berlin A."/>
            <person name="Chapman S.B."/>
            <person name="Chen Z."/>
            <person name="Freedman E."/>
            <person name="Gellesch M."/>
            <person name="Goldberg J."/>
            <person name="Griggs A."/>
            <person name="Gujja S."/>
            <person name="Heilman E.R."/>
            <person name="Heiman D."/>
            <person name="Howarth C."/>
            <person name="Mehta T."/>
            <person name="Neiman D."/>
            <person name="Pearson M."/>
            <person name="Roberts A."/>
            <person name="Saif S."/>
            <person name="Shea T."/>
            <person name="Shenoy N."/>
            <person name="Sisk P."/>
            <person name="Stolte C."/>
            <person name="Sykes S."/>
            <person name="White J."/>
            <person name="Yandava C."/>
            <person name="Haas B."/>
            <person name="Henn M.R."/>
            <person name="Nusbaum C."/>
            <person name="Birren B."/>
        </authorList>
    </citation>
    <scope>NUCLEOTIDE SEQUENCE [LARGE SCALE GENOMIC DNA]</scope>
</reference>
<proteinExistence type="predicted"/>
<sequence>MASCYYFYFRVAQLLIVTTKSAFSSRERYVHKTQIEKERENDLIHFDQELTNRDYPSGTDWYNPLKCFRDFEGTGFLPWVNSLSHYRCTEWEATLQCLKHFQSFNES</sequence>
<dbReference type="GeneID" id="9942841"/>
<name>A0A1S0U0T3_LOALO</name>
<dbReference type="CTD" id="9942841"/>
<accession>A0A1S0U0T3</accession>
<dbReference type="InParanoid" id="A0A1S0U0T3"/>
<gene>
    <name evidence="1" type="ORF">LOAG_05430</name>
</gene>